<evidence type="ECO:0000256" key="3">
    <source>
        <dbReference type="ARBA" id="ARBA00022553"/>
    </source>
</evidence>
<keyword evidence="4" id="KW-0902">Two-component regulatory system</keyword>
<sequence>MTETYKVLLADDERMIREGIASTVDWERLRLVFAGAAYDGRHAYEEIVRLRPDIVITDIKMPRMGGLELIKLTKEMLPDIQFIVLSGYGEFELATEAMRYGVKHYLLKPCNEEEIEQALQKAIHELNGERSKSLMLESAQRQLAEAMPTVHEQLLRDCLLSRGGVQREYERLGQALNLRTGHVRVVLFQPAGAFDISELYALKRIAEELQTTGSAMLGTIIGDQFALLVEDAGMDDAISISSQIQVAYEALYHQSLTLAVSDSGLLENAAALYQEVQEYSKRKFYLGVNHIITSEYVPEEPGSADASNLQHEPIVAAIQSGDTEGLQTELQVFFRKLHDRHEEINVAVSLCIELMMAIAKETKSDRVHEGKDSIARILNMSTLEDIHQYIAEQALTATRLNHELYMDKKNALVHRMKQLIQDHLGEEQLSLPWLASNFLYLNPEYIGKLFRKETGEKFTHYVARLRIERAKELIAAHPDYKMYEIAGMAGFGSDQQYFGNVFKKYAGCPPLEYKKNFYRSTSKPYDRD</sequence>
<dbReference type="PANTHER" id="PTHR42713">
    <property type="entry name" value="HISTIDINE KINASE-RELATED"/>
    <property type="match status" value="1"/>
</dbReference>
<keyword evidence="12" id="KW-1185">Reference proteome</keyword>
<comment type="caution">
    <text evidence="11">The sequence shown here is derived from an EMBL/GenBank/DDBJ whole genome shotgun (WGS) entry which is preliminary data.</text>
</comment>
<dbReference type="GO" id="GO:0005737">
    <property type="term" value="C:cytoplasm"/>
    <property type="evidence" value="ECO:0007669"/>
    <property type="project" value="UniProtKB-SubCell"/>
</dbReference>
<dbReference type="Pfam" id="PF12833">
    <property type="entry name" value="HTH_18"/>
    <property type="match status" value="1"/>
</dbReference>
<dbReference type="RefSeq" id="WP_131012349.1">
    <property type="nucleotide sequence ID" value="NZ_SIRE01000004.1"/>
</dbReference>
<dbReference type="Gene3D" id="1.10.10.60">
    <property type="entry name" value="Homeodomain-like"/>
    <property type="match status" value="2"/>
</dbReference>
<dbReference type="GO" id="GO:0000160">
    <property type="term" value="P:phosphorelay signal transduction system"/>
    <property type="evidence" value="ECO:0007669"/>
    <property type="project" value="UniProtKB-KW"/>
</dbReference>
<evidence type="ECO:0000313" key="11">
    <source>
        <dbReference type="EMBL" id="TBL80748.1"/>
    </source>
</evidence>
<dbReference type="Proteomes" id="UP000293142">
    <property type="component" value="Unassembled WGS sequence"/>
</dbReference>
<accession>A0A4Q9DY39</accession>
<reference evidence="11 12" key="1">
    <citation type="submission" date="2019-02" db="EMBL/GenBank/DDBJ databases">
        <title>Paenibacillus sp. nov., isolated from surface-sterilized tissue of Thalictrum simplex L.</title>
        <authorList>
            <person name="Tuo L."/>
        </authorList>
    </citation>
    <scope>NUCLEOTIDE SEQUENCE [LARGE SCALE GENOMIC DNA]</scope>
    <source>
        <strain evidence="11 12">N2SHLJ1</strain>
    </source>
</reference>
<dbReference type="OrthoDB" id="9794370at2"/>
<keyword evidence="7" id="KW-0804">Transcription</keyword>
<keyword evidence="2" id="KW-0963">Cytoplasm</keyword>
<evidence type="ECO:0000256" key="6">
    <source>
        <dbReference type="ARBA" id="ARBA00023125"/>
    </source>
</evidence>
<dbReference type="SMART" id="SM00342">
    <property type="entry name" value="HTH_ARAC"/>
    <property type="match status" value="1"/>
</dbReference>
<name>A0A4Q9DY39_9BACL</name>
<feature type="domain" description="HTH araC/xylS-type" evidence="9">
    <location>
        <begin position="414"/>
        <end position="516"/>
    </location>
</feature>
<dbReference type="InterPro" id="IPR018060">
    <property type="entry name" value="HTH_AraC"/>
</dbReference>
<dbReference type="GO" id="GO:0043565">
    <property type="term" value="F:sequence-specific DNA binding"/>
    <property type="evidence" value="ECO:0007669"/>
    <property type="project" value="InterPro"/>
</dbReference>
<dbReference type="SUPFAM" id="SSF52172">
    <property type="entry name" value="CheY-like"/>
    <property type="match status" value="1"/>
</dbReference>
<evidence type="ECO:0000259" key="10">
    <source>
        <dbReference type="PROSITE" id="PS50110"/>
    </source>
</evidence>
<dbReference type="InterPro" id="IPR011006">
    <property type="entry name" value="CheY-like_superfamily"/>
</dbReference>
<dbReference type="GO" id="GO:0003700">
    <property type="term" value="F:DNA-binding transcription factor activity"/>
    <property type="evidence" value="ECO:0007669"/>
    <property type="project" value="InterPro"/>
</dbReference>
<protein>
    <submittedName>
        <fullName evidence="11">Response regulator</fullName>
    </submittedName>
</protein>
<dbReference type="PROSITE" id="PS50110">
    <property type="entry name" value="RESPONSE_REGULATORY"/>
    <property type="match status" value="1"/>
</dbReference>
<dbReference type="Gene3D" id="3.40.50.2300">
    <property type="match status" value="1"/>
</dbReference>
<proteinExistence type="predicted"/>
<dbReference type="Pfam" id="PF00072">
    <property type="entry name" value="Response_reg"/>
    <property type="match status" value="1"/>
</dbReference>
<gene>
    <name evidence="11" type="ORF">EYB31_05860</name>
</gene>
<keyword evidence="6" id="KW-0238">DNA-binding</keyword>
<evidence type="ECO:0000256" key="2">
    <source>
        <dbReference type="ARBA" id="ARBA00022490"/>
    </source>
</evidence>
<keyword evidence="5" id="KW-0805">Transcription regulation</keyword>
<dbReference type="PROSITE" id="PS01124">
    <property type="entry name" value="HTH_ARAC_FAMILY_2"/>
    <property type="match status" value="1"/>
</dbReference>
<dbReference type="SMART" id="SM00448">
    <property type="entry name" value="REC"/>
    <property type="match status" value="1"/>
</dbReference>
<keyword evidence="3 8" id="KW-0597">Phosphoprotein</keyword>
<dbReference type="InterPro" id="IPR001789">
    <property type="entry name" value="Sig_transdc_resp-reg_receiver"/>
</dbReference>
<comment type="subcellular location">
    <subcellularLocation>
        <location evidence="1">Cytoplasm</location>
    </subcellularLocation>
</comment>
<feature type="domain" description="Response regulatory" evidence="10">
    <location>
        <begin position="6"/>
        <end position="123"/>
    </location>
</feature>
<dbReference type="EMBL" id="SIRE01000004">
    <property type="protein sequence ID" value="TBL80748.1"/>
    <property type="molecule type" value="Genomic_DNA"/>
</dbReference>
<dbReference type="InterPro" id="IPR051552">
    <property type="entry name" value="HptR"/>
</dbReference>
<evidence type="ECO:0000256" key="8">
    <source>
        <dbReference type="PROSITE-ProRule" id="PRU00169"/>
    </source>
</evidence>
<dbReference type="SUPFAM" id="SSF46689">
    <property type="entry name" value="Homeodomain-like"/>
    <property type="match status" value="1"/>
</dbReference>
<evidence type="ECO:0000259" key="9">
    <source>
        <dbReference type="PROSITE" id="PS01124"/>
    </source>
</evidence>
<organism evidence="11 12">
    <name type="scientific">Paenibacillus thalictri</name>
    <dbReference type="NCBI Taxonomy" id="2527873"/>
    <lineage>
        <taxon>Bacteria</taxon>
        <taxon>Bacillati</taxon>
        <taxon>Bacillota</taxon>
        <taxon>Bacilli</taxon>
        <taxon>Bacillales</taxon>
        <taxon>Paenibacillaceae</taxon>
        <taxon>Paenibacillus</taxon>
    </lineage>
</organism>
<dbReference type="AlphaFoldDB" id="A0A4Q9DY39"/>
<dbReference type="PANTHER" id="PTHR42713:SF3">
    <property type="entry name" value="TRANSCRIPTIONAL REGULATORY PROTEIN HPTR"/>
    <property type="match status" value="1"/>
</dbReference>
<dbReference type="CDD" id="cd17536">
    <property type="entry name" value="REC_YesN-like"/>
    <property type="match status" value="1"/>
</dbReference>
<evidence type="ECO:0000256" key="4">
    <source>
        <dbReference type="ARBA" id="ARBA00023012"/>
    </source>
</evidence>
<evidence type="ECO:0000313" key="12">
    <source>
        <dbReference type="Proteomes" id="UP000293142"/>
    </source>
</evidence>
<evidence type="ECO:0000256" key="5">
    <source>
        <dbReference type="ARBA" id="ARBA00023015"/>
    </source>
</evidence>
<evidence type="ECO:0000256" key="7">
    <source>
        <dbReference type="ARBA" id="ARBA00023163"/>
    </source>
</evidence>
<evidence type="ECO:0000256" key="1">
    <source>
        <dbReference type="ARBA" id="ARBA00004496"/>
    </source>
</evidence>
<feature type="modified residue" description="4-aspartylphosphate" evidence="8">
    <location>
        <position position="58"/>
    </location>
</feature>
<dbReference type="InterPro" id="IPR009057">
    <property type="entry name" value="Homeodomain-like_sf"/>
</dbReference>